<organism evidence="2 3">
    <name type="scientific">Streptomyces luteosporeus</name>
    <dbReference type="NCBI Taxonomy" id="173856"/>
    <lineage>
        <taxon>Bacteria</taxon>
        <taxon>Bacillati</taxon>
        <taxon>Actinomycetota</taxon>
        <taxon>Actinomycetes</taxon>
        <taxon>Kitasatosporales</taxon>
        <taxon>Streptomycetaceae</taxon>
        <taxon>Streptomyces</taxon>
    </lineage>
</organism>
<name>A0ABP6G5K8_9ACTN</name>
<comment type="caution">
    <text evidence="2">The sequence shown here is derived from an EMBL/GenBank/DDBJ whole genome shotgun (WGS) entry which is preliminary data.</text>
</comment>
<dbReference type="EMBL" id="BAAASL010000008">
    <property type="protein sequence ID" value="GAA2716036.1"/>
    <property type="molecule type" value="Genomic_DNA"/>
</dbReference>
<dbReference type="RefSeq" id="WP_344435245.1">
    <property type="nucleotide sequence ID" value="NZ_BAAASL010000008.1"/>
</dbReference>
<proteinExistence type="predicted"/>
<protein>
    <submittedName>
        <fullName evidence="2">Uncharacterized protein</fullName>
    </submittedName>
</protein>
<feature type="region of interest" description="Disordered" evidence="1">
    <location>
        <begin position="20"/>
        <end position="53"/>
    </location>
</feature>
<evidence type="ECO:0000313" key="2">
    <source>
        <dbReference type="EMBL" id="GAA2716036.1"/>
    </source>
</evidence>
<evidence type="ECO:0000256" key="1">
    <source>
        <dbReference type="SAM" id="MobiDB-lite"/>
    </source>
</evidence>
<keyword evidence="3" id="KW-1185">Reference proteome</keyword>
<sequence>MESEVNDVKWVYAGPNLLFPASADTHYPPCPNLMRRPSPEPEDEFDDIPDFLK</sequence>
<accession>A0ABP6G5K8</accession>
<reference evidence="3" key="1">
    <citation type="journal article" date="2019" name="Int. J. Syst. Evol. Microbiol.">
        <title>The Global Catalogue of Microorganisms (GCM) 10K type strain sequencing project: providing services to taxonomists for standard genome sequencing and annotation.</title>
        <authorList>
            <consortium name="The Broad Institute Genomics Platform"/>
            <consortium name="The Broad Institute Genome Sequencing Center for Infectious Disease"/>
            <person name="Wu L."/>
            <person name="Ma J."/>
        </authorList>
    </citation>
    <scope>NUCLEOTIDE SEQUENCE [LARGE SCALE GENOMIC DNA]</scope>
    <source>
        <strain evidence="3">JCM 4542</strain>
    </source>
</reference>
<gene>
    <name evidence="2" type="ORF">GCM10010315_26310</name>
</gene>
<feature type="compositionally biased region" description="Acidic residues" evidence="1">
    <location>
        <begin position="40"/>
        <end position="53"/>
    </location>
</feature>
<evidence type="ECO:0000313" key="3">
    <source>
        <dbReference type="Proteomes" id="UP001500886"/>
    </source>
</evidence>
<dbReference type="Proteomes" id="UP001500886">
    <property type="component" value="Unassembled WGS sequence"/>
</dbReference>